<dbReference type="InterPro" id="IPR015806">
    <property type="entry name" value="Pyrv_Knase_insert_dom_sf"/>
</dbReference>
<dbReference type="SUPFAM" id="SSF52935">
    <property type="entry name" value="PK C-terminal domain-like"/>
    <property type="match status" value="1"/>
</dbReference>
<keyword evidence="12 15" id="KW-0324">Glycolysis</keyword>
<keyword evidence="13" id="KW-0670">Pyruvate</keyword>
<dbReference type="InterPro" id="IPR015795">
    <property type="entry name" value="Pyrv_Knase_C"/>
</dbReference>
<sequence length="558" mass="61182">MIWCQRHARNLVFKNAFGRHITLMRATRLMAHIYVRNMSEKTQPVVQKANSQLEHSCLIEYNAPPIARRLSTIICTIGPASRSVEMLMKLLEAGMNLARLNFSHGSHKYHAETVANLRQAVECHSQNLGYQFHLGIALDTKGPEIRIGLIGGNASGTVELEKGATFILSTNKKLEENGTQERVYVDYANITKVLKAGGRIFLDDGMISLTVKEVRGEELVCLVENGGKLGSRKGVNLPGANVDLPAVSDKDKNDLKFAIDQNLDIIFASFIRNANGIKEIRSVLGERGKSIKIIAKIENHEGMNNIKNIIEESDGVMVARGDLGIEIPAEKVFLAQKTIFAQCNRAGKPGICATQMLESMIKKPRATRAELSDVANAVLDGADCVMLSGETAMGDYPVECVQTMNKVCREAEAAIWYENLFAELVQSASSQLEQVVLIAAVSAAIRAKAKAIIVLTSLGYSSFSLSHYRPPCLIISIISGDNRIARQSNLYRGIWPLSYKEDSTHATRSKKTVDDRVEHGVKLAKSVGIIKKDDAVVIVTSLKFGSGFTNSMRIIIVS</sequence>
<dbReference type="Pfam" id="PF00224">
    <property type="entry name" value="PK"/>
    <property type="match status" value="1"/>
</dbReference>
<evidence type="ECO:0000259" key="17">
    <source>
        <dbReference type="Pfam" id="PF02887"/>
    </source>
</evidence>
<dbReference type="FunFam" id="3.20.20.60:FF:000001">
    <property type="entry name" value="Pyruvate kinase"/>
    <property type="match status" value="1"/>
</dbReference>
<keyword evidence="19" id="KW-1185">Reference proteome</keyword>
<dbReference type="GO" id="GO:0030955">
    <property type="term" value="F:potassium ion binding"/>
    <property type="evidence" value="ECO:0007669"/>
    <property type="project" value="InterPro"/>
</dbReference>
<dbReference type="SUPFAM" id="SSF51621">
    <property type="entry name" value="Phosphoenolpyruvate/pyruvate domain"/>
    <property type="match status" value="1"/>
</dbReference>
<dbReference type="NCBIfam" id="NF004491">
    <property type="entry name" value="PRK05826.1"/>
    <property type="match status" value="1"/>
</dbReference>
<evidence type="ECO:0000256" key="7">
    <source>
        <dbReference type="ARBA" id="ARBA00022723"/>
    </source>
</evidence>
<dbReference type="NCBIfam" id="TIGR01064">
    <property type="entry name" value="pyruv_kin"/>
    <property type="match status" value="1"/>
</dbReference>
<evidence type="ECO:0000313" key="19">
    <source>
        <dbReference type="Proteomes" id="UP000008792"/>
    </source>
</evidence>
<organism evidence="18 19">
    <name type="scientific">Drosophila virilis</name>
    <name type="common">Fruit fly</name>
    <dbReference type="NCBI Taxonomy" id="7244"/>
    <lineage>
        <taxon>Eukaryota</taxon>
        <taxon>Metazoa</taxon>
        <taxon>Ecdysozoa</taxon>
        <taxon>Arthropoda</taxon>
        <taxon>Hexapoda</taxon>
        <taxon>Insecta</taxon>
        <taxon>Pterygota</taxon>
        <taxon>Neoptera</taxon>
        <taxon>Endopterygota</taxon>
        <taxon>Diptera</taxon>
        <taxon>Brachycera</taxon>
        <taxon>Muscomorpha</taxon>
        <taxon>Ephydroidea</taxon>
        <taxon>Drosophilidae</taxon>
        <taxon>Drosophila</taxon>
    </lineage>
</organism>
<dbReference type="OrthoDB" id="108365at2759"/>
<dbReference type="EC" id="2.7.1.40" evidence="5 15"/>
<comment type="catalytic activity">
    <reaction evidence="14">
        <text>pyruvate + ATP = phosphoenolpyruvate + ADP + H(+)</text>
        <dbReference type="Rhea" id="RHEA:18157"/>
        <dbReference type="ChEBI" id="CHEBI:15361"/>
        <dbReference type="ChEBI" id="CHEBI:15378"/>
        <dbReference type="ChEBI" id="CHEBI:30616"/>
        <dbReference type="ChEBI" id="CHEBI:58702"/>
        <dbReference type="ChEBI" id="CHEBI:456216"/>
        <dbReference type="EC" id="2.7.1.40"/>
    </reaction>
    <physiologicalReaction direction="right-to-left" evidence="14">
        <dbReference type="Rhea" id="RHEA:18159"/>
    </physiologicalReaction>
</comment>
<name>A0A0Q9WEG5_DROVI</name>
<keyword evidence="9 15" id="KW-0418">Kinase</keyword>
<evidence type="ECO:0000256" key="15">
    <source>
        <dbReference type="RuleBase" id="RU000504"/>
    </source>
</evidence>
<dbReference type="InterPro" id="IPR018209">
    <property type="entry name" value="Pyrv_Knase_AS"/>
</dbReference>
<protein>
    <recommendedName>
        <fullName evidence="5 15">Pyruvate kinase</fullName>
        <ecNumber evidence="5 15">2.7.1.40</ecNumber>
    </recommendedName>
</protein>
<dbReference type="Proteomes" id="UP000008792">
    <property type="component" value="Unassembled WGS sequence"/>
</dbReference>
<dbReference type="UniPathway" id="UPA00109">
    <property type="reaction ID" value="UER00188"/>
</dbReference>
<evidence type="ECO:0000256" key="5">
    <source>
        <dbReference type="ARBA" id="ARBA00012142"/>
    </source>
</evidence>
<evidence type="ECO:0000256" key="10">
    <source>
        <dbReference type="ARBA" id="ARBA00022840"/>
    </source>
</evidence>
<dbReference type="FunFam" id="2.40.33.10:FF:000001">
    <property type="entry name" value="Pyruvate kinase"/>
    <property type="match status" value="1"/>
</dbReference>
<evidence type="ECO:0000259" key="16">
    <source>
        <dbReference type="Pfam" id="PF00224"/>
    </source>
</evidence>
<keyword evidence="11 15" id="KW-0460">Magnesium</keyword>
<keyword evidence="8" id="KW-0547">Nucleotide-binding</keyword>
<dbReference type="InterPro" id="IPR001697">
    <property type="entry name" value="Pyr_Knase"/>
</dbReference>
<dbReference type="STRING" id="7244.A0A0Q9WEG5"/>
<evidence type="ECO:0000256" key="3">
    <source>
        <dbReference type="ARBA" id="ARBA00004997"/>
    </source>
</evidence>
<dbReference type="GO" id="GO:0005524">
    <property type="term" value="F:ATP binding"/>
    <property type="evidence" value="ECO:0007669"/>
    <property type="project" value="UniProtKB-KW"/>
</dbReference>
<dbReference type="InterPro" id="IPR015813">
    <property type="entry name" value="Pyrv/PenolPyrv_kinase-like_dom"/>
</dbReference>
<dbReference type="EMBL" id="CH940648">
    <property type="protein sequence ID" value="KRF79748.1"/>
    <property type="molecule type" value="Genomic_DNA"/>
</dbReference>
<evidence type="ECO:0000256" key="13">
    <source>
        <dbReference type="ARBA" id="ARBA00023317"/>
    </source>
</evidence>
<evidence type="ECO:0000256" key="9">
    <source>
        <dbReference type="ARBA" id="ARBA00022777"/>
    </source>
</evidence>
<dbReference type="SMR" id="A0A0Q9WEG5"/>
<keyword evidence="6 15" id="KW-0808">Transferase</keyword>
<comment type="pathway">
    <text evidence="3 15">Carbohydrate degradation; glycolysis; pyruvate from D-glyceraldehyde 3-phosphate: step 5/5.</text>
</comment>
<dbReference type="InterPro" id="IPR011037">
    <property type="entry name" value="Pyrv_Knase-like_insert_dom_sf"/>
</dbReference>
<dbReference type="Gene3D" id="2.40.33.10">
    <property type="entry name" value="PK beta-barrel domain-like"/>
    <property type="match status" value="1"/>
</dbReference>
<evidence type="ECO:0000256" key="14">
    <source>
        <dbReference type="ARBA" id="ARBA00048967"/>
    </source>
</evidence>
<feature type="domain" description="Pyruvate kinase C-terminal" evidence="17">
    <location>
        <begin position="436"/>
        <end position="555"/>
    </location>
</feature>
<dbReference type="SUPFAM" id="SSF50800">
    <property type="entry name" value="PK beta-barrel domain-like"/>
    <property type="match status" value="1"/>
</dbReference>
<keyword evidence="10" id="KW-0067">ATP-binding</keyword>
<dbReference type="InParanoid" id="A0A0Q9WEG5"/>
<accession>A0A0Q9WEG5</accession>
<comment type="cofactor">
    <cofactor evidence="1">
        <name>Mg(2+)</name>
        <dbReference type="ChEBI" id="CHEBI:18420"/>
    </cofactor>
</comment>
<evidence type="ECO:0000256" key="6">
    <source>
        <dbReference type="ARBA" id="ARBA00022679"/>
    </source>
</evidence>
<reference evidence="18 19" key="1">
    <citation type="journal article" date="2007" name="Nature">
        <title>Evolution of genes and genomes on the Drosophila phylogeny.</title>
        <authorList>
            <consortium name="Drosophila 12 Genomes Consortium"/>
            <person name="Clark A.G."/>
            <person name="Eisen M.B."/>
            <person name="Smith D.R."/>
            <person name="Bergman C.M."/>
            <person name="Oliver B."/>
            <person name="Markow T.A."/>
            <person name="Kaufman T.C."/>
            <person name="Kellis M."/>
            <person name="Gelbart W."/>
            <person name="Iyer V.N."/>
            <person name="Pollard D.A."/>
            <person name="Sackton T.B."/>
            <person name="Larracuente A.M."/>
            <person name="Singh N.D."/>
            <person name="Abad J.P."/>
            <person name="Abt D.N."/>
            <person name="Adryan B."/>
            <person name="Aguade M."/>
            <person name="Akashi H."/>
            <person name="Anderson W.W."/>
            <person name="Aquadro C.F."/>
            <person name="Ardell D.H."/>
            <person name="Arguello R."/>
            <person name="Artieri C.G."/>
            <person name="Barbash D.A."/>
            <person name="Barker D."/>
            <person name="Barsanti P."/>
            <person name="Batterham P."/>
            <person name="Batzoglou S."/>
            <person name="Begun D."/>
            <person name="Bhutkar A."/>
            <person name="Blanco E."/>
            <person name="Bosak S.A."/>
            <person name="Bradley R.K."/>
            <person name="Brand A.D."/>
            <person name="Brent M.R."/>
            <person name="Brooks A.N."/>
            <person name="Brown R.H."/>
            <person name="Butlin R.K."/>
            <person name="Caggese C."/>
            <person name="Calvi B.R."/>
            <person name="Bernardo de Carvalho A."/>
            <person name="Caspi A."/>
            <person name="Castrezana S."/>
            <person name="Celniker S.E."/>
            <person name="Chang J.L."/>
            <person name="Chapple C."/>
            <person name="Chatterji S."/>
            <person name="Chinwalla A."/>
            <person name="Civetta A."/>
            <person name="Clifton S.W."/>
            <person name="Comeron J.M."/>
            <person name="Costello J.C."/>
            <person name="Coyne J.A."/>
            <person name="Daub J."/>
            <person name="David R.G."/>
            <person name="Delcher A.L."/>
            <person name="Delehaunty K."/>
            <person name="Do C.B."/>
            <person name="Ebling H."/>
            <person name="Edwards K."/>
            <person name="Eickbush T."/>
            <person name="Evans J.D."/>
            <person name="Filipski A."/>
            <person name="Findeiss S."/>
            <person name="Freyhult E."/>
            <person name="Fulton L."/>
            <person name="Fulton R."/>
            <person name="Garcia A.C."/>
            <person name="Gardiner A."/>
            <person name="Garfield D.A."/>
            <person name="Garvin B.E."/>
            <person name="Gibson G."/>
            <person name="Gilbert D."/>
            <person name="Gnerre S."/>
            <person name="Godfrey J."/>
            <person name="Good R."/>
            <person name="Gotea V."/>
            <person name="Gravely B."/>
            <person name="Greenberg A.J."/>
            <person name="Griffiths-Jones S."/>
            <person name="Gross S."/>
            <person name="Guigo R."/>
            <person name="Gustafson E.A."/>
            <person name="Haerty W."/>
            <person name="Hahn M.W."/>
            <person name="Halligan D.L."/>
            <person name="Halpern A.L."/>
            <person name="Halter G.M."/>
            <person name="Han M.V."/>
            <person name="Heger A."/>
            <person name="Hillier L."/>
            <person name="Hinrichs A.S."/>
            <person name="Holmes I."/>
            <person name="Hoskins R.A."/>
            <person name="Hubisz M.J."/>
            <person name="Hultmark D."/>
            <person name="Huntley M.A."/>
            <person name="Jaffe D.B."/>
            <person name="Jagadeeshan S."/>
            <person name="Jeck W.R."/>
            <person name="Johnson J."/>
            <person name="Jones C.D."/>
            <person name="Jordan W.C."/>
            <person name="Karpen G.H."/>
            <person name="Kataoka E."/>
            <person name="Keightley P.D."/>
            <person name="Kheradpour P."/>
            <person name="Kirkness E.F."/>
            <person name="Koerich L.B."/>
            <person name="Kristiansen K."/>
            <person name="Kudrna D."/>
            <person name="Kulathinal R.J."/>
            <person name="Kumar S."/>
            <person name="Kwok R."/>
            <person name="Lander E."/>
            <person name="Langley C.H."/>
            <person name="Lapoint R."/>
            <person name="Lazzaro B.P."/>
            <person name="Lee S.J."/>
            <person name="Levesque L."/>
            <person name="Li R."/>
            <person name="Lin C.F."/>
            <person name="Lin M.F."/>
            <person name="Lindblad-Toh K."/>
            <person name="Llopart A."/>
            <person name="Long M."/>
            <person name="Low L."/>
            <person name="Lozovsky E."/>
            <person name="Lu J."/>
            <person name="Luo M."/>
            <person name="Machado C.A."/>
            <person name="Makalowski W."/>
            <person name="Marzo M."/>
            <person name="Matsuda M."/>
            <person name="Matzkin L."/>
            <person name="McAllister B."/>
            <person name="McBride C.S."/>
            <person name="McKernan B."/>
            <person name="McKernan K."/>
            <person name="Mendez-Lago M."/>
            <person name="Minx P."/>
            <person name="Mollenhauer M.U."/>
            <person name="Montooth K."/>
            <person name="Mount S.M."/>
            <person name="Mu X."/>
            <person name="Myers E."/>
            <person name="Negre B."/>
            <person name="Newfeld S."/>
            <person name="Nielsen R."/>
            <person name="Noor M.A."/>
            <person name="O'Grady P."/>
            <person name="Pachter L."/>
            <person name="Papaceit M."/>
            <person name="Parisi M.J."/>
            <person name="Parisi M."/>
            <person name="Parts L."/>
            <person name="Pedersen J.S."/>
            <person name="Pesole G."/>
            <person name="Phillippy A.M."/>
            <person name="Ponting C.P."/>
            <person name="Pop M."/>
            <person name="Porcelli D."/>
            <person name="Powell J.R."/>
            <person name="Prohaska S."/>
            <person name="Pruitt K."/>
            <person name="Puig M."/>
            <person name="Quesneville H."/>
            <person name="Ram K.R."/>
            <person name="Rand D."/>
            <person name="Rasmussen M.D."/>
            <person name="Reed L.K."/>
            <person name="Reenan R."/>
            <person name="Reily A."/>
            <person name="Remington K.A."/>
            <person name="Rieger T.T."/>
            <person name="Ritchie M.G."/>
            <person name="Robin C."/>
            <person name="Rogers Y.H."/>
            <person name="Rohde C."/>
            <person name="Rozas J."/>
            <person name="Rubenfield M.J."/>
            <person name="Ruiz A."/>
            <person name="Russo S."/>
            <person name="Salzberg S.L."/>
            <person name="Sanchez-Gracia A."/>
            <person name="Saranga D.J."/>
            <person name="Sato H."/>
            <person name="Schaeffer S.W."/>
            <person name="Schatz M.C."/>
            <person name="Schlenke T."/>
            <person name="Schwartz R."/>
            <person name="Segarra C."/>
            <person name="Singh R.S."/>
            <person name="Sirot L."/>
            <person name="Sirota M."/>
            <person name="Sisneros N.B."/>
            <person name="Smith C.D."/>
            <person name="Smith T.F."/>
            <person name="Spieth J."/>
            <person name="Stage D.E."/>
            <person name="Stark A."/>
            <person name="Stephan W."/>
            <person name="Strausberg R.L."/>
            <person name="Strempel S."/>
            <person name="Sturgill D."/>
            <person name="Sutton G."/>
            <person name="Sutton G.G."/>
            <person name="Tao W."/>
            <person name="Teichmann S."/>
            <person name="Tobari Y.N."/>
            <person name="Tomimura Y."/>
            <person name="Tsolas J.M."/>
            <person name="Valente V.L."/>
            <person name="Venter E."/>
            <person name="Venter J.C."/>
            <person name="Vicario S."/>
            <person name="Vieira F.G."/>
            <person name="Vilella A.J."/>
            <person name="Villasante A."/>
            <person name="Walenz B."/>
            <person name="Wang J."/>
            <person name="Wasserman M."/>
            <person name="Watts T."/>
            <person name="Wilson D."/>
            <person name="Wilson R.K."/>
            <person name="Wing R.A."/>
            <person name="Wolfner M.F."/>
            <person name="Wong A."/>
            <person name="Wong G.K."/>
            <person name="Wu C.I."/>
            <person name="Wu G."/>
            <person name="Yamamoto D."/>
            <person name="Yang H.P."/>
            <person name="Yang S.P."/>
            <person name="Yorke J.A."/>
            <person name="Yoshida K."/>
            <person name="Zdobnov E."/>
            <person name="Zhang P."/>
            <person name="Zhang Y."/>
            <person name="Zimin A.V."/>
            <person name="Baldwin J."/>
            <person name="Abdouelleil A."/>
            <person name="Abdulkadir J."/>
            <person name="Abebe A."/>
            <person name="Abera B."/>
            <person name="Abreu J."/>
            <person name="Acer S.C."/>
            <person name="Aftuck L."/>
            <person name="Alexander A."/>
            <person name="An P."/>
            <person name="Anderson E."/>
            <person name="Anderson S."/>
            <person name="Arachi H."/>
            <person name="Azer M."/>
            <person name="Bachantsang P."/>
            <person name="Barry A."/>
            <person name="Bayul T."/>
            <person name="Berlin A."/>
            <person name="Bessette D."/>
            <person name="Bloom T."/>
            <person name="Blye J."/>
            <person name="Boguslavskiy L."/>
            <person name="Bonnet C."/>
            <person name="Boukhgalter B."/>
            <person name="Bourzgui I."/>
            <person name="Brown A."/>
            <person name="Cahill P."/>
            <person name="Channer S."/>
            <person name="Cheshatsang Y."/>
            <person name="Chuda L."/>
            <person name="Citroen M."/>
            <person name="Collymore A."/>
            <person name="Cooke P."/>
            <person name="Costello M."/>
            <person name="D'Aco K."/>
            <person name="Daza R."/>
            <person name="De Haan G."/>
            <person name="DeGray S."/>
            <person name="DeMaso C."/>
            <person name="Dhargay N."/>
            <person name="Dooley K."/>
            <person name="Dooley E."/>
            <person name="Doricent M."/>
            <person name="Dorje P."/>
            <person name="Dorjee K."/>
            <person name="Dupes A."/>
            <person name="Elong R."/>
            <person name="Falk J."/>
            <person name="Farina A."/>
            <person name="Faro S."/>
            <person name="Ferguson D."/>
            <person name="Fisher S."/>
            <person name="Foley C.D."/>
            <person name="Franke A."/>
            <person name="Friedrich D."/>
            <person name="Gadbois L."/>
            <person name="Gearin G."/>
            <person name="Gearin C.R."/>
            <person name="Giannoukos G."/>
            <person name="Goode T."/>
            <person name="Graham J."/>
            <person name="Grandbois E."/>
            <person name="Grewal S."/>
            <person name="Gyaltsen K."/>
            <person name="Hafez N."/>
            <person name="Hagos B."/>
            <person name="Hall J."/>
            <person name="Henson C."/>
            <person name="Hollinger A."/>
            <person name="Honan T."/>
            <person name="Huard M.D."/>
            <person name="Hughes L."/>
            <person name="Hurhula B."/>
            <person name="Husby M.E."/>
            <person name="Kamat A."/>
            <person name="Kanga B."/>
            <person name="Kashin S."/>
            <person name="Khazanovich D."/>
            <person name="Kisner P."/>
            <person name="Lance K."/>
            <person name="Lara M."/>
            <person name="Lee W."/>
            <person name="Lennon N."/>
            <person name="Letendre F."/>
            <person name="LeVine R."/>
            <person name="Lipovsky A."/>
            <person name="Liu X."/>
            <person name="Liu J."/>
            <person name="Liu S."/>
            <person name="Lokyitsang T."/>
            <person name="Lokyitsang Y."/>
            <person name="Lubonja R."/>
            <person name="Lui A."/>
            <person name="MacDonald P."/>
            <person name="Magnisalis V."/>
            <person name="Maru K."/>
            <person name="Matthews C."/>
            <person name="McCusker W."/>
            <person name="McDonough S."/>
            <person name="Mehta T."/>
            <person name="Meldrim J."/>
            <person name="Meneus L."/>
            <person name="Mihai O."/>
            <person name="Mihalev A."/>
            <person name="Mihova T."/>
            <person name="Mittelman R."/>
            <person name="Mlenga V."/>
            <person name="Montmayeur A."/>
            <person name="Mulrain L."/>
            <person name="Navidi A."/>
            <person name="Naylor J."/>
            <person name="Negash T."/>
            <person name="Nguyen T."/>
            <person name="Nguyen N."/>
            <person name="Nicol R."/>
            <person name="Norbu C."/>
            <person name="Norbu N."/>
            <person name="Novod N."/>
            <person name="O'Neill B."/>
            <person name="Osman S."/>
            <person name="Markiewicz E."/>
            <person name="Oyono O.L."/>
            <person name="Patti C."/>
            <person name="Phunkhang P."/>
            <person name="Pierre F."/>
            <person name="Priest M."/>
            <person name="Raghuraman S."/>
            <person name="Rege F."/>
            <person name="Reyes R."/>
            <person name="Rise C."/>
            <person name="Rogov P."/>
            <person name="Ross K."/>
            <person name="Ryan E."/>
            <person name="Settipalli S."/>
            <person name="Shea T."/>
            <person name="Sherpa N."/>
            <person name="Shi L."/>
            <person name="Shih D."/>
            <person name="Sparrow T."/>
            <person name="Spaulding J."/>
            <person name="Stalker J."/>
            <person name="Stange-Thomann N."/>
            <person name="Stavropoulos S."/>
            <person name="Stone C."/>
            <person name="Strader C."/>
            <person name="Tesfaye S."/>
            <person name="Thomson T."/>
            <person name="Thoulutsang Y."/>
            <person name="Thoulutsang D."/>
            <person name="Topham K."/>
            <person name="Topping I."/>
            <person name="Tsamla T."/>
            <person name="Vassiliev H."/>
            <person name="Vo A."/>
            <person name="Wangchuk T."/>
            <person name="Wangdi T."/>
            <person name="Weiand M."/>
            <person name="Wilkinson J."/>
            <person name="Wilson A."/>
            <person name="Yadav S."/>
            <person name="Young G."/>
            <person name="Yu Q."/>
            <person name="Zembek L."/>
            <person name="Zhong D."/>
            <person name="Zimmer A."/>
            <person name="Zwirko Z."/>
            <person name="Jaffe D.B."/>
            <person name="Alvarez P."/>
            <person name="Brockman W."/>
            <person name="Butler J."/>
            <person name="Chin C."/>
            <person name="Gnerre S."/>
            <person name="Grabherr M."/>
            <person name="Kleber M."/>
            <person name="Mauceli E."/>
            <person name="MacCallum I."/>
        </authorList>
    </citation>
    <scope>NUCLEOTIDE SEQUENCE [LARGE SCALE GENOMIC DNA]</scope>
    <source>
        <strain evidence="19">Tucson 15010-1051.87</strain>
    </source>
</reference>
<keyword evidence="7" id="KW-0479">Metal-binding</keyword>
<dbReference type="Gene3D" id="3.20.20.60">
    <property type="entry name" value="Phosphoenolpyruvate-binding domains"/>
    <property type="match status" value="1"/>
</dbReference>
<feature type="domain" description="Pyruvate kinase barrel" evidence="16">
    <location>
        <begin position="71"/>
        <end position="401"/>
    </location>
</feature>
<dbReference type="InterPro" id="IPR040442">
    <property type="entry name" value="Pyrv_kinase-like_dom_sf"/>
</dbReference>
<evidence type="ECO:0000256" key="1">
    <source>
        <dbReference type="ARBA" id="ARBA00001946"/>
    </source>
</evidence>
<evidence type="ECO:0000256" key="2">
    <source>
        <dbReference type="ARBA" id="ARBA00001958"/>
    </source>
</evidence>
<dbReference type="PROSITE" id="PS00110">
    <property type="entry name" value="PYRUVATE_KINASE"/>
    <property type="match status" value="1"/>
</dbReference>
<gene>
    <name evidence="18" type="primary">Dvir\GJ26350</name>
    <name evidence="18" type="ORF">Dvir_GJ26350</name>
</gene>
<dbReference type="GO" id="GO:0006950">
    <property type="term" value="P:response to stress"/>
    <property type="evidence" value="ECO:0007669"/>
    <property type="project" value="UniProtKB-ARBA"/>
</dbReference>
<dbReference type="InterPro" id="IPR036918">
    <property type="entry name" value="Pyrv_Knase_C_sf"/>
</dbReference>
<evidence type="ECO:0000313" key="18">
    <source>
        <dbReference type="EMBL" id="KRF79748.1"/>
    </source>
</evidence>
<evidence type="ECO:0000256" key="8">
    <source>
        <dbReference type="ARBA" id="ARBA00022741"/>
    </source>
</evidence>
<evidence type="ECO:0000256" key="4">
    <source>
        <dbReference type="ARBA" id="ARBA00008663"/>
    </source>
</evidence>
<dbReference type="NCBIfam" id="NF004978">
    <property type="entry name" value="PRK06354.1"/>
    <property type="match status" value="1"/>
</dbReference>
<dbReference type="GO" id="GO:0000287">
    <property type="term" value="F:magnesium ion binding"/>
    <property type="evidence" value="ECO:0007669"/>
    <property type="project" value="InterPro"/>
</dbReference>
<dbReference type="KEGG" id="dvi:26531120"/>
<evidence type="ECO:0000256" key="11">
    <source>
        <dbReference type="ARBA" id="ARBA00022842"/>
    </source>
</evidence>
<dbReference type="PANTHER" id="PTHR11817">
    <property type="entry name" value="PYRUVATE KINASE"/>
    <property type="match status" value="1"/>
</dbReference>
<dbReference type="InterPro" id="IPR015793">
    <property type="entry name" value="Pyrv_Knase_brl"/>
</dbReference>
<comment type="cofactor">
    <cofactor evidence="2">
        <name>K(+)</name>
        <dbReference type="ChEBI" id="CHEBI:29103"/>
    </cofactor>
</comment>
<evidence type="ECO:0000256" key="12">
    <source>
        <dbReference type="ARBA" id="ARBA00023152"/>
    </source>
</evidence>
<dbReference type="GO" id="GO:0016301">
    <property type="term" value="F:kinase activity"/>
    <property type="evidence" value="ECO:0007669"/>
    <property type="project" value="UniProtKB-KW"/>
</dbReference>
<dbReference type="AlphaFoldDB" id="A0A0Q9WEG5"/>
<dbReference type="PRINTS" id="PR01050">
    <property type="entry name" value="PYRUVTKNASE"/>
</dbReference>
<comment type="similarity">
    <text evidence="4 15">Belongs to the pyruvate kinase family.</text>
</comment>
<dbReference type="GO" id="GO:0004743">
    <property type="term" value="F:pyruvate kinase activity"/>
    <property type="evidence" value="ECO:0007669"/>
    <property type="project" value="UniProtKB-EC"/>
</dbReference>
<dbReference type="Gene3D" id="3.40.1380.20">
    <property type="entry name" value="Pyruvate kinase, C-terminal domain"/>
    <property type="match status" value="1"/>
</dbReference>
<dbReference type="Pfam" id="PF02887">
    <property type="entry name" value="PK_C"/>
    <property type="match status" value="1"/>
</dbReference>
<proteinExistence type="inferred from homology"/>